<evidence type="ECO:0000256" key="6">
    <source>
        <dbReference type="SAM" id="Phobius"/>
    </source>
</evidence>
<dbReference type="PRINTS" id="PR01435">
    <property type="entry name" value="NPOXDRDTASE5"/>
</dbReference>
<feature type="transmembrane region" description="Helical" evidence="6">
    <location>
        <begin position="522"/>
        <end position="542"/>
    </location>
</feature>
<dbReference type="GO" id="GO:0042773">
    <property type="term" value="P:ATP synthesis coupled electron transport"/>
    <property type="evidence" value="ECO:0007669"/>
    <property type="project" value="InterPro"/>
</dbReference>
<evidence type="ECO:0000256" key="3">
    <source>
        <dbReference type="ARBA" id="ARBA00022989"/>
    </source>
</evidence>
<dbReference type="PANTHER" id="PTHR42829">
    <property type="entry name" value="NADH-UBIQUINONE OXIDOREDUCTASE CHAIN 5"/>
    <property type="match status" value="1"/>
</dbReference>
<accession>A0A3B1DLT0</accession>
<dbReference type="Pfam" id="PF00662">
    <property type="entry name" value="Proton_antipo_N"/>
    <property type="match status" value="1"/>
</dbReference>
<evidence type="ECO:0000256" key="1">
    <source>
        <dbReference type="ARBA" id="ARBA00004141"/>
    </source>
</evidence>
<keyword evidence="2 6" id="KW-0812">Transmembrane</keyword>
<feature type="domain" description="NADH:quinone oxidoreductase/Mrp antiporter transmembrane" evidence="7">
    <location>
        <begin position="225"/>
        <end position="296"/>
    </location>
</feature>
<feature type="transmembrane region" description="Helical" evidence="6">
    <location>
        <begin position="396"/>
        <end position="418"/>
    </location>
</feature>
<feature type="transmembrane region" description="Helical" evidence="6">
    <location>
        <begin position="12"/>
        <end position="31"/>
    </location>
</feature>
<feature type="transmembrane region" description="Helical" evidence="6">
    <location>
        <begin position="452"/>
        <end position="474"/>
    </location>
</feature>
<protein>
    <submittedName>
        <fullName evidence="9">NADH-ubiquinone oxidoreductase chain L</fullName>
        <ecNumber evidence="9">1.6.5.3</ecNumber>
    </submittedName>
</protein>
<evidence type="ECO:0000256" key="2">
    <source>
        <dbReference type="ARBA" id="ARBA00022692"/>
    </source>
</evidence>
<keyword evidence="9" id="KW-0560">Oxidoreductase</keyword>
<feature type="transmembrane region" description="Helical" evidence="6">
    <location>
        <begin position="572"/>
        <end position="594"/>
    </location>
</feature>
<dbReference type="GO" id="GO:0008137">
    <property type="term" value="F:NADH dehydrogenase (ubiquinone) activity"/>
    <property type="evidence" value="ECO:0007669"/>
    <property type="project" value="InterPro"/>
</dbReference>
<evidence type="ECO:0000259" key="8">
    <source>
        <dbReference type="Pfam" id="PF00662"/>
    </source>
</evidence>
<feature type="transmembrane region" description="Helical" evidence="6">
    <location>
        <begin position="150"/>
        <end position="174"/>
    </location>
</feature>
<feature type="transmembrane region" description="Helical" evidence="6">
    <location>
        <begin position="807"/>
        <end position="826"/>
    </location>
</feature>
<proteinExistence type="predicted"/>
<dbReference type="Gene3D" id="1.20.5.2700">
    <property type="match status" value="1"/>
</dbReference>
<feature type="transmembrane region" description="Helical" evidence="6">
    <location>
        <begin position="232"/>
        <end position="250"/>
    </location>
</feature>
<feature type="transmembrane region" description="Helical" evidence="6">
    <location>
        <begin position="205"/>
        <end position="226"/>
    </location>
</feature>
<dbReference type="InterPro" id="IPR001750">
    <property type="entry name" value="ND/Mrp_TM"/>
</dbReference>
<reference evidence="9" key="1">
    <citation type="submission" date="2018-06" db="EMBL/GenBank/DDBJ databases">
        <authorList>
            <person name="Zhirakovskaya E."/>
        </authorList>
    </citation>
    <scope>NUCLEOTIDE SEQUENCE</scope>
</reference>
<keyword evidence="3 6" id="KW-1133">Transmembrane helix</keyword>
<dbReference type="InterPro" id="IPR001516">
    <property type="entry name" value="Proton_antipo_N"/>
</dbReference>
<feature type="transmembrane region" description="Helical" evidence="6">
    <location>
        <begin position="480"/>
        <end position="501"/>
    </location>
</feature>
<feature type="transmembrane region" description="Helical" evidence="6">
    <location>
        <begin position="679"/>
        <end position="700"/>
    </location>
</feature>
<feature type="region of interest" description="Disordered" evidence="5">
    <location>
        <begin position="79"/>
        <end position="99"/>
    </location>
</feature>
<name>A0A3B1DLT0_9ZZZZ</name>
<dbReference type="EC" id="1.6.5.3" evidence="9"/>
<feature type="transmembrane region" description="Helical" evidence="6">
    <location>
        <begin position="43"/>
        <end position="62"/>
    </location>
</feature>
<dbReference type="NCBIfam" id="NF005141">
    <property type="entry name" value="PRK06590.1"/>
    <property type="match status" value="1"/>
</dbReference>
<dbReference type="Pfam" id="PF00361">
    <property type="entry name" value="Proton_antipo_M"/>
    <property type="match status" value="2"/>
</dbReference>
<feature type="transmembrane region" description="Helical" evidence="6">
    <location>
        <begin position="271"/>
        <end position="289"/>
    </location>
</feature>
<feature type="domain" description="NADH-Ubiquinone oxidoreductase (complex I) chain 5 N-terminal" evidence="8">
    <location>
        <begin position="141"/>
        <end position="181"/>
    </location>
</feature>
<dbReference type="AlphaFoldDB" id="A0A3B1DLT0"/>
<sequence length="827" mass="90992">MTPEQLIPKLLAAAWLLPLVGFAIEVFGGYWQPHRKSKAAAGMAVFCIGTGFVLSLSALFLWGGASDWTALKAKEAHHAEATHDEQVHGNTKHGEHAKNHAGKETDVALHPEDVHEKEAKVKTGIAAGKPISGTFYTLATFGMLEFSIDYYIDSLTLVMFVMVTLIATCIHIFALGYMSDELTDDLEDHQVHLASGKHFHRPGRFYRFFSFMSLFCFSMLGLVLAGNIFQVFVFWELVGICSYLLIGFYIERHSASTAANKAFIMNRVGDFGFLIGLMILFTYCGTFRFQENDVVTSNNHQAVATESTVAAKPAGLFQQVRPRQGDGQIKRASNGDAILHTNSGVPEKITSSGRAAIPYWLLIVAGLGVFCGCIGKSAQFPLQTWLPDAMEGPTPVSALVHSATMVAAGVYLVGRFYPVFTPEVLLVIAYVGCITLFIGATIAVVATDIKKVLAYSTISQLGYMMLALGVGGWGAGLFHLITHAFFKSLMFLCSGSVIYGCHHVQEMPRMGGLRKKMPITAYTMLIGVIAISGLSIVGASLWGEKLAFSGYHSKDAIVATALAYMKLNPIHFLLFLMPLVTAGITAFYMFRMWFYTFAGTPRDQKVYDHCHESPWVMTVPLLILAFFAAFVAFGGNEGTLYKMLSHSEPAHVEQGLLAGATSQIALPSHHDVHESHHSAGIYASIVAFLGLFVAWVLYGARMVDPGEIKNQLKGVHEFLEEKWQFDTLYDVMFFKPAHIVAGWCSAIDKFLFDEIIHRLARGAIWISKWDRLFDELVIDGFVNTLGNTTQAIGQVLRRAQTGQLRQYIMFIAMGVIALFVLVFALIP</sequence>
<dbReference type="GO" id="GO:0003954">
    <property type="term" value="F:NADH dehydrogenase activity"/>
    <property type="evidence" value="ECO:0007669"/>
    <property type="project" value="TreeGrafter"/>
</dbReference>
<evidence type="ECO:0000313" key="9">
    <source>
        <dbReference type="EMBL" id="VAX39891.1"/>
    </source>
</evidence>
<dbReference type="InterPro" id="IPR003945">
    <property type="entry name" value="NU5C-like"/>
</dbReference>
<evidence type="ECO:0000256" key="5">
    <source>
        <dbReference type="SAM" id="MobiDB-lite"/>
    </source>
</evidence>
<feature type="domain" description="NADH:quinone oxidoreductase/Mrp antiporter transmembrane" evidence="7">
    <location>
        <begin position="356"/>
        <end position="561"/>
    </location>
</feature>
<feature type="transmembrane region" description="Helical" evidence="6">
    <location>
        <begin position="357"/>
        <end position="375"/>
    </location>
</feature>
<dbReference type="GO" id="GO:0016020">
    <property type="term" value="C:membrane"/>
    <property type="evidence" value="ECO:0007669"/>
    <property type="project" value="UniProtKB-SubCell"/>
</dbReference>
<gene>
    <name evidence="9" type="ORF">MNBD_PLANCTO02-2293</name>
</gene>
<keyword evidence="9" id="KW-0830">Ubiquinone</keyword>
<comment type="subcellular location">
    <subcellularLocation>
        <location evidence="1">Membrane</location>
        <topology evidence="1">Multi-pass membrane protein</topology>
    </subcellularLocation>
</comment>
<evidence type="ECO:0000256" key="4">
    <source>
        <dbReference type="ARBA" id="ARBA00023136"/>
    </source>
</evidence>
<evidence type="ECO:0000259" key="7">
    <source>
        <dbReference type="Pfam" id="PF00361"/>
    </source>
</evidence>
<keyword evidence="4 6" id="KW-0472">Membrane</keyword>
<organism evidence="9">
    <name type="scientific">hydrothermal vent metagenome</name>
    <dbReference type="NCBI Taxonomy" id="652676"/>
    <lineage>
        <taxon>unclassified sequences</taxon>
        <taxon>metagenomes</taxon>
        <taxon>ecological metagenomes</taxon>
    </lineage>
</organism>
<dbReference type="PANTHER" id="PTHR42829:SF2">
    <property type="entry name" value="NADH-UBIQUINONE OXIDOREDUCTASE CHAIN 5"/>
    <property type="match status" value="1"/>
</dbReference>
<dbReference type="GO" id="GO:0015990">
    <property type="term" value="P:electron transport coupled proton transport"/>
    <property type="evidence" value="ECO:0007669"/>
    <property type="project" value="TreeGrafter"/>
</dbReference>
<feature type="transmembrane region" description="Helical" evidence="6">
    <location>
        <begin position="615"/>
        <end position="635"/>
    </location>
</feature>
<dbReference type="EMBL" id="UOGL01000380">
    <property type="protein sequence ID" value="VAX39891.1"/>
    <property type="molecule type" value="Genomic_DNA"/>
</dbReference>
<feature type="transmembrane region" description="Helical" evidence="6">
    <location>
        <begin position="424"/>
        <end position="445"/>
    </location>
</feature>